<dbReference type="OrthoDB" id="9785276at2"/>
<evidence type="ECO:0000256" key="5">
    <source>
        <dbReference type="PIRSR" id="PIRSR000137-2"/>
    </source>
</evidence>
<feature type="binding site" evidence="5">
    <location>
        <position position="224"/>
    </location>
    <ligand>
        <name>FAD</name>
        <dbReference type="ChEBI" id="CHEBI:57692"/>
    </ligand>
</feature>
<keyword evidence="4 5" id="KW-0274">FAD</keyword>
<proteinExistence type="inferred from homology"/>
<evidence type="ECO:0000313" key="9">
    <source>
        <dbReference type="EMBL" id="CDN47645.1"/>
    </source>
</evidence>
<comment type="similarity">
    <text evidence="2 6">Belongs to the GMC oxidoreductase family.</text>
</comment>
<dbReference type="SUPFAM" id="SSF54373">
    <property type="entry name" value="FAD-linked reductases, C-terminal domain"/>
    <property type="match status" value="1"/>
</dbReference>
<dbReference type="InterPro" id="IPR036188">
    <property type="entry name" value="FAD/NAD-bd_sf"/>
</dbReference>
<sequence length="548" mass="59536">MGAFEHSRTYDYVIVGGGTAGCVLANRLSADPTVEVLMIEGGGEGRGFYVDMPLGLAYLIGRPKYDWLYKGEPEPYLDGRQLALPRGKMLGGSSAINGLIYVRGHAYDYDQWAQLGNRGWSWESVLPYFKRSEAFHRAGTEAHGTEGEWAVSDPNVRWKALEAYRRAAIEQGIPAADDYNSGDNEGVAFFVATIKNGVRHSTARAFLEPVRNRRNLTVITGALVDRITFDGRRASGVAFSIDGQNHEAKAGREVILSAGAYSSPAILERSGVGAPDVLAPAGIEVLHALPGVGENLQDHWHIRVQHRLHNTHTLNTRAGTRLGRMLLGMQYLATKRGPLGGSPTLLGAFLKTTPDAPAPEIQIHVSGSTSPSFGGAMHPFPGITSSACILRPESRGHCHFGGRDPSAQPRILHNFLKEEADREILIRSIEAVRRIAASPAMAPFKPEEIAPTAAVQSHDEMLDYARRTLNTTFHPVGTCKMGRDRMAVVDDRLRVHGLTGLRVVDASIMPTIVSGNTQAPTVMIAEKAADFIREERLGLEEKMGTQAA</sequence>
<evidence type="ECO:0000313" key="10">
    <source>
        <dbReference type="Proteomes" id="UP000028181"/>
    </source>
</evidence>
<keyword evidence="10" id="KW-1185">Reference proteome</keyword>
<dbReference type="Pfam" id="PF05199">
    <property type="entry name" value="GMC_oxred_C"/>
    <property type="match status" value="1"/>
</dbReference>
<dbReference type="RefSeq" id="WP_038586121.1">
    <property type="nucleotide sequence ID" value="NZ_HG938353.1"/>
</dbReference>
<dbReference type="InterPro" id="IPR012132">
    <property type="entry name" value="GMC_OxRdtase"/>
</dbReference>
<evidence type="ECO:0000256" key="2">
    <source>
        <dbReference type="ARBA" id="ARBA00010790"/>
    </source>
</evidence>
<dbReference type="GO" id="GO:0050660">
    <property type="term" value="F:flavin adenine dinucleotide binding"/>
    <property type="evidence" value="ECO:0007669"/>
    <property type="project" value="InterPro"/>
</dbReference>
<evidence type="ECO:0000256" key="1">
    <source>
        <dbReference type="ARBA" id="ARBA00001974"/>
    </source>
</evidence>
<feature type="domain" description="Glucose-methanol-choline oxidoreductase N-terminal" evidence="7">
    <location>
        <begin position="87"/>
        <end position="110"/>
    </location>
</feature>
<dbReference type="PIRSF" id="PIRSF000137">
    <property type="entry name" value="Alcohol_oxidase"/>
    <property type="match status" value="1"/>
</dbReference>
<accession>A0A068SRD0</accession>
<dbReference type="PROSITE" id="PS00623">
    <property type="entry name" value="GMC_OXRED_1"/>
    <property type="match status" value="1"/>
</dbReference>
<dbReference type="PATRIC" id="fig|1028800.3.peg.1478"/>
<dbReference type="KEGG" id="ngg:RG540_CH14660"/>
<organism evidence="9 10">
    <name type="scientific">Neorhizobium galegae bv. orientalis str. HAMBI 540</name>
    <dbReference type="NCBI Taxonomy" id="1028800"/>
    <lineage>
        <taxon>Bacteria</taxon>
        <taxon>Pseudomonadati</taxon>
        <taxon>Pseudomonadota</taxon>
        <taxon>Alphaproteobacteria</taxon>
        <taxon>Hyphomicrobiales</taxon>
        <taxon>Rhizobiaceae</taxon>
        <taxon>Rhizobium/Agrobacterium group</taxon>
        <taxon>Neorhizobium</taxon>
    </lineage>
</organism>
<dbReference type="InterPro" id="IPR007867">
    <property type="entry name" value="GMC_OxRtase_C"/>
</dbReference>
<dbReference type="Gene3D" id="3.30.560.10">
    <property type="entry name" value="Glucose Oxidase, domain 3"/>
    <property type="match status" value="1"/>
</dbReference>
<evidence type="ECO:0000256" key="4">
    <source>
        <dbReference type="ARBA" id="ARBA00022827"/>
    </source>
</evidence>
<gene>
    <name evidence="9" type="ORF">RG540_CH14660</name>
</gene>
<evidence type="ECO:0000256" key="6">
    <source>
        <dbReference type="RuleBase" id="RU003968"/>
    </source>
</evidence>
<dbReference type="GO" id="GO:0016614">
    <property type="term" value="F:oxidoreductase activity, acting on CH-OH group of donors"/>
    <property type="evidence" value="ECO:0007669"/>
    <property type="project" value="InterPro"/>
</dbReference>
<name>A0A068SRD0_NEOGA</name>
<evidence type="ECO:0000259" key="8">
    <source>
        <dbReference type="PROSITE" id="PS00624"/>
    </source>
</evidence>
<dbReference type="PANTHER" id="PTHR11552">
    <property type="entry name" value="GLUCOSE-METHANOL-CHOLINE GMC OXIDOREDUCTASE"/>
    <property type="match status" value="1"/>
</dbReference>
<reference evidence="10" key="1">
    <citation type="journal article" date="2014" name="BMC Genomics">
        <title>Genome sequencing of two Neorhizobium galegae strains reveals a noeT gene responsible for the unusual acetylation of the nodulation factors.</title>
        <authorList>
            <person name="Osterman J."/>
            <person name="Marsh J."/>
            <person name="Laine P.K."/>
            <person name="Zeng Z."/>
            <person name="Alatalo E."/>
            <person name="Sullivan J.T."/>
            <person name="Young J.P."/>
            <person name="Thomas-Oates J."/>
            <person name="Paulin L."/>
            <person name="Lindstrom K."/>
        </authorList>
    </citation>
    <scope>NUCLEOTIDE SEQUENCE [LARGE SCALE GENOMIC DNA]</scope>
    <source>
        <strain evidence="10">HAMBI 540</strain>
    </source>
</reference>
<comment type="cofactor">
    <cofactor evidence="1 5">
        <name>FAD</name>
        <dbReference type="ChEBI" id="CHEBI:57692"/>
    </cofactor>
</comment>
<dbReference type="EMBL" id="HG938353">
    <property type="protein sequence ID" value="CDN47645.1"/>
    <property type="molecule type" value="Genomic_DNA"/>
</dbReference>
<protein>
    <submittedName>
        <fullName evidence="9">Oxidoreductase, GMC family</fullName>
    </submittedName>
</protein>
<keyword evidence="3 6" id="KW-0285">Flavoprotein</keyword>
<dbReference type="eggNOG" id="COG2303">
    <property type="taxonomic scope" value="Bacteria"/>
</dbReference>
<dbReference type="GeneID" id="24256307"/>
<dbReference type="PROSITE" id="PS00624">
    <property type="entry name" value="GMC_OXRED_2"/>
    <property type="match status" value="1"/>
</dbReference>
<dbReference type="Proteomes" id="UP000028181">
    <property type="component" value="Chromosome I"/>
</dbReference>
<dbReference type="Pfam" id="PF00732">
    <property type="entry name" value="GMC_oxred_N"/>
    <property type="match status" value="1"/>
</dbReference>
<dbReference type="Gene3D" id="3.50.50.60">
    <property type="entry name" value="FAD/NAD(P)-binding domain"/>
    <property type="match status" value="1"/>
</dbReference>
<dbReference type="InterPro" id="IPR000172">
    <property type="entry name" value="GMC_OxRdtase_N"/>
</dbReference>
<dbReference type="PANTHER" id="PTHR11552:SF147">
    <property type="entry name" value="CHOLINE DEHYDROGENASE, MITOCHONDRIAL"/>
    <property type="match status" value="1"/>
</dbReference>
<dbReference type="SUPFAM" id="SSF51905">
    <property type="entry name" value="FAD/NAD(P)-binding domain"/>
    <property type="match status" value="1"/>
</dbReference>
<evidence type="ECO:0000259" key="7">
    <source>
        <dbReference type="PROSITE" id="PS00623"/>
    </source>
</evidence>
<dbReference type="HOGENOM" id="CLU_002865_7_2_5"/>
<feature type="domain" description="Glucose-methanol-choline oxidoreductase N-terminal" evidence="8">
    <location>
        <begin position="259"/>
        <end position="273"/>
    </location>
</feature>
<evidence type="ECO:0000256" key="3">
    <source>
        <dbReference type="ARBA" id="ARBA00022630"/>
    </source>
</evidence>
<dbReference type="AlphaFoldDB" id="A0A068SRD0"/>